<dbReference type="InterPro" id="IPR021760">
    <property type="entry name" value="RepC_C"/>
</dbReference>
<name>A0A7W6J780_9HYPH</name>
<feature type="domain" description="Plasmid replication protein C C-terminal" evidence="3">
    <location>
        <begin position="292"/>
        <end position="392"/>
    </location>
</feature>
<evidence type="ECO:0000259" key="2">
    <source>
        <dbReference type="Pfam" id="PF03428"/>
    </source>
</evidence>
<dbReference type="InterPro" id="IPR036390">
    <property type="entry name" value="WH_DNA-bd_sf"/>
</dbReference>
<sequence length="402" mass="43502">MESVTTPFGRRPMTLGMLASQVRGREIAPDRTADKWKLFRALCEARPRLGITDRALALLNALLSFYPKAELAAGDGLVVFPSNAQLSLRANGMAEATIRRHLAALVEAGLILRKDSANGKRYARRDGEGALDEAFGFSLAPLLARADEIERLAADVVAERLAFQRLRERLTIARRDVSKLIEAALEEGAPGDWTMALEEHRTILAGLGRKPSASDVMAALDAMEALREEIVNQLETIALSQIPSGNPLQDERHIQNSNTESTHESEQLFEKEQGERPGPERKGLAVPPKTFPLGLVLSACPDIADYGPEGAVKSWRDLMAAAVVVRTMLGVSPSAYQEACEVMGPENAAIAMACILERANEIQSAGGYLRDLSRRAARGEFSVGPMLMAALRGRGGGIRQAS</sequence>
<dbReference type="RefSeq" id="WP_183367392.1">
    <property type="nucleotide sequence ID" value="NZ_JACIEZ010000007.1"/>
</dbReference>
<feature type="domain" description="Plasmid replication protein C N-terminal" evidence="2">
    <location>
        <begin position="11"/>
        <end position="184"/>
    </location>
</feature>
<protein>
    <submittedName>
        <fullName evidence="4">Replication initiation protein RepC</fullName>
    </submittedName>
</protein>
<keyword evidence="5" id="KW-1185">Reference proteome</keyword>
<dbReference type="AlphaFoldDB" id="A0A7W6J780"/>
<dbReference type="SUPFAM" id="SSF46785">
    <property type="entry name" value="Winged helix' DNA-binding domain"/>
    <property type="match status" value="1"/>
</dbReference>
<feature type="region of interest" description="Disordered" evidence="1">
    <location>
        <begin position="242"/>
        <end position="285"/>
    </location>
</feature>
<accession>A0A7W6J780</accession>
<dbReference type="Proteomes" id="UP000528286">
    <property type="component" value="Unassembled WGS sequence"/>
</dbReference>
<organism evidence="4 5">
    <name type="scientific">Gellertiella hungarica</name>
    <dbReference type="NCBI Taxonomy" id="1572859"/>
    <lineage>
        <taxon>Bacteria</taxon>
        <taxon>Pseudomonadati</taxon>
        <taxon>Pseudomonadota</taxon>
        <taxon>Alphaproteobacteria</taxon>
        <taxon>Hyphomicrobiales</taxon>
        <taxon>Rhizobiaceae</taxon>
        <taxon>Gellertiella</taxon>
    </lineage>
</organism>
<feature type="compositionally biased region" description="Basic and acidic residues" evidence="1">
    <location>
        <begin position="261"/>
        <end position="283"/>
    </location>
</feature>
<evidence type="ECO:0000313" key="4">
    <source>
        <dbReference type="EMBL" id="MBB4066106.1"/>
    </source>
</evidence>
<reference evidence="4 5" key="1">
    <citation type="submission" date="2020-08" db="EMBL/GenBank/DDBJ databases">
        <title>Genomic Encyclopedia of Type Strains, Phase IV (KMG-IV): sequencing the most valuable type-strain genomes for metagenomic binning, comparative biology and taxonomic classification.</title>
        <authorList>
            <person name="Goeker M."/>
        </authorList>
    </citation>
    <scope>NUCLEOTIDE SEQUENCE [LARGE SCALE GENOMIC DNA]</scope>
    <source>
        <strain evidence="4 5">DSM 29853</strain>
    </source>
</reference>
<gene>
    <name evidence="4" type="ORF">GGR23_003319</name>
</gene>
<dbReference type="Gene3D" id="1.10.10.10">
    <property type="entry name" value="Winged helix-like DNA-binding domain superfamily/Winged helix DNA-binding domain"/>
    <property type="match status" value="1"/>
</dbReference>
<evidence type="ECO:0000259" key="3">
    <source>
        <dbReference type="Pfam" id="PF11800"/>
    </source>
</evidence>
<dbReference type="NCBIfam" id="NF040974">
    <property type="entry name" value="RepABC_RepC"/>
    <property type="match status" value="1"/>
</dbReference>
<proteinExistence type="predicted"/>
<evidence type="ECO:0000313" key="5">
    <source>
        <dbReference type="Proteomes" id="UP000528286"/>
    </source>
</evidence>
<evidence type="ECO:0000256" key="1">
    <source>
        <dbReference type="SAM" id="MobiDB-lite"/>
    </source>
</evidence>
<dbReference type="Pfam" id="PF11800">
    <property type="entry name" value="RP-C_C"/>
    <property type="match status" value="1"/>
</dbReference>
<dbReference type="Pfam" id="PF03428">
    <property type="entry name" value="RP-C"/>
    <property type="match status" value="1"/>
</dbReference>
<dbReference type="InterPro" id="IPR047611">
    <property type="entry name" value="RepABC_RepC"/>
</dbReference>
<dbReference type="InterPro" id="IPR005090">
    <property type="entry name" value="RepC_N"/>
</dbReference>
<dbReference type="InterPro" id="IPR036388">
    <property type="entry name" value="WH-like_DNA-bd_sf"/>
</dbReference>
<comment type="caution">
    <text evidence="4">The sequence shown here is derived from an EMBL/GenBank/DDBJ whole genome shotgun (WGS) entry which is preliminary data.</text>
</comment>
<dbReference type="EMBL" id="JACIEZ010000007">
    <property type="protein sequence ID" value="MBB4066106.1"/>
    <property type="molecule type" value="Genomic_DNA"/>
</dbReference>
<dbReference type="NCBIfam" id="NF010396">
    <property type="entry name" value="PRK13824.1"/>
    <property type="match status" value="1"/>
</dbReference>